<dbReference type="EMBL" id="RSCE01000007">
    <property type="protein sequence ID" value="RSH81087.1"/>
    <property type="molecule type" value="Genomic_DNA"/>
</dbReference>
<accession>A0A427XQK4</accession>
<dbReference type="GO" id="GO:0046872">
    <property type="term" value="F:metal ion binding"/>
    <property type="evidence" value="ECO:0007669"/>
    <property type="project" value="UniProtKB-KW"/>
</dbReference>
<dbReference type="InterPro" id="IPR011057">
    <property type="entry name" value="Mss4-like_sf"/>
</dbReference>
<evidence type="ECO:0000256" key="2">
    <source>
        <dbReference type="ARBA" id="ARBA00022723"/>
    </source>
</evidence>
<dbReference type="GO" id="GO:0016846">
    <property type="term" value="F:carbon-sulfur lyase activity"/>
    <property type="evidence" value="ECO:0007669"/>
    <property type="project" value="InterPro"/>
</dbReference>
<dbReference type="InterPro" id="IPR006913">
    <property type="entry name" value="CENP-V/GFA"/>
</dbReference>
<name>A0A427XQK4_9TREE</name>
<keyword evidence="7" id="KW-1185">Reference proteome</keyword>
<proteinExistence type="inferred from homology"/>
<dbReference type="STRING" id="105984.A0A427XQK4"/>
<gene>
    <name evidence="6" type="ORF">EHS24_008521</name>
</gene>
<feature type="domain" description="CENP-V/GFA" evidence="5">
    <location>
        <begin position="4"/>
        <end position="125"/>
    </location>
</feature>
<dbReference type="Pfam" id="PF04828">
    <property type="entry name" value="GFA"/>
    <property type="match status" value="1"/>
</dbReference>
<comment type="similarity">
    <text evidence="1">Belongs to the Gfa family.</text>
</comment>
<dbReference type="Gene3D" id="3.90.1590.10">
    <property type="entry name" value="glutathione-dependent formaldehyde- activating enzyme (gfa)"/>
    <property type="match status" value="1"/>
</dbReference>
<dbReference type="OrthoDB" id="9985472at2759"/>
<keyword evidence="4" id="KW-0456">Lyase</keyword>
<evidence type="ECO:0000256" key="3">
    <source>
        <dbReference type="ARBA" id="ARBA00022833"/>
    </source>
</evidence>
<evidence type="ECO:0000256" key="1">
    <source>
        <dbReference type="ARBA" id="ARBA00005495"/>
    </source>
</evidence>
<protein>
    <recommendedName>
        <fullName evidence="5">CENP-V/GFA domain-containing protein</fullName>
    </recommendedName>
</protein>
<dbReference type="PANTHER" id="PTHR33337">
    <property type="entry name" value="GFA DOMAIN-CONTAINING PROTEIN"/>
    <property type="match status" value="1"/>
</dbReference>
<dbReference type="GeneID" id="39593064"/>
<keyword evidence="2" id="KW-0479">Metal-binding</keyword>
<evidence type="ECO:0000313" key="7">
    <source>
        <dbReference type="Proteomes" id="UP000279236"/>
    </source>
</evidence>
<reference evidence="6 7" key="1">
    <citation type="submission" date="2018-11" db="EMBL/GenBank/DDBJ databases">
        <title>Genome sequence of Apiotrichum porosum DSM 27194.</title>
        <authorList>
            <person name="Aliyu H."/>
            <person name="Gorte O."/>
            <person name="Ochsenreither K."/>
        </authorList>
    </citation>
    <scope>NUCLEOTIDE SEQUENCE [LARGE SCALE GENOMIC DNA]</scope>
    <source>
        <strain evidence="6 7">DSM 27194</strain>
    </source>
</reference>
<evidence type="ECO:0000259" key="5">
    <source>
        <dbReference type="PROSITE" id="PS51891"/>
    </source>
</evidence>
<dbReference type="Proteomes" id="UP000279236">
    <property type="component" value="Unassembled WGS sequence"/>
</dbReference>
<dbReference type="PANTHER" id="PTHR33337:SF30">
    <property type="entry name" value="DUF636 DOMAIN PROTEIN (AFU_ORTHOLOGUE AFUA_1G03180)"/>
    <property type="match status" value="1"/>
</dbReference>
<keyword evidence="3" id="KW-0862">Zinc</keyword>
<evidence type="ECO:0000313" key="6">
    <source>
        <dbReference type="EMBL" id="RSH81087.1"/>
    </source>
</evidence>
<dbReference type="PROSITE" id="PS51891">
    <property type="entry name" value="CENP_V_GFA"/>
    <property type="match status" value="1"/>
</dbReference>
<organism evidence="6 7">
    <name type="scientific">Apiotrichum porosum</name>
    <dbReference type="NCBI Taxonomy" id="105984"/>
    <lineage>
        <taxon>Eukaryota</taxon>
        <taxon>Fungi</taxon>
        <taxon>Dikarya</taxon>
        <taxon>Basidiomycota</taxon>
        <taxon>Agaricomycotina</taxon>
        <taxon>Tremellomycetes</taxon>
        <taxon>Trichosporonales</taxon>
        <taxon>Trichosporonaceae</taxon>
        <taxon>Apiotrichum</taxon>
    </lineage>
</organism>
<evidence type="ECO:0000256" key="4">
    <source>
        <dbReference type="ARBA" id="ARBA00023239"/>
    </source>
</evidence>
<dbReference type="AlphaFoldDB" id="A0A427XQK4"/>
<comment type="caution">
    <text evidence="6">The sequence shown here is derived from an EMBL/GenBank/DDBJ whole genome shotgun (WGS) entry which is preliminary data.</text>
</comment>
<dbReference type="RefSeq" id="XP_028475806.1">
    <property type="nucleotide sequence ID" value="XM_028623832.1"/>
</dbReference>
<dbReference type="SUPFAM" id="SSF51316">
    <property type="entry name" value="Mss4-like"/>
    <property type="match status" value="1"/>
</dbReference>
<sequence length="135" mass="14642">MTSMTGHCRCKAVTLTIPDATAMLARGVGVCHCTDCRASTGAVAGMELSSPKKDVQIKGSPKAYTNKADSGHEVTRYFCDTCGSPLYAVMSRMADFMFMNVGIFPPKTLPAPTSEHYLRNLESWEKPYPGVKANQ</sequence>